<protein>
    <submittedName>
        <fullName evidence="2">Uncharacterized protein</fullName>
    </submittedName>
</protein>
<evidence type="ECO:0000313" key="2">
    <source>
        <dbReference type="EMBL" id="EPY28506.1"/>
    </source>
</evidence>
<dbReference type="AlphaFoldDB" id="S9VMU5"/>
<feature type="region of interest" description="Disordered" evidence="1">
    <location>
        <begin position="267"/>
        <end position="292"/>
    </location>
</feature>
<dbReference type="PANTHER" id="PTHR37028:SF4">
    <property type="entry name" value="ALMS MOTIF DOMAIN-CONTAINING PROTEIN"/>
    <property type="match status" value="1"/>
</dbReference>
<organism evidence="2 3">
    <name type="scientific">Strigomonas culicis</name>
    <dbReference type="NCBI Taxonomy" id="28005"/>
    <lineage>
        <taxon>Eukaryota</taxon>
        <taxon>Discoba</taxon>
        <taxon>Euglenozoa</taxon>
        <taxon>Kinetoplastea</taxon>
        <taxon>Metakinetoplastina</taxon>
        <taxon>Trypanosomatida</taxon>
        <taxon>Trypanosomatidae</taxon>
        <taxon>Strigomonadinae</taxon>
        <taxon>Strigomonas</taxon>
    </lineage>
</organism>
<name>S9VMU5_9TRYP</name>
<gene>
    <name evidence="2" type="ORF">STCU_05074</name>
</gene>
<feature type="region of interest" description="Disordered" evidence="1">
    <location>
        <begin position="450"/>
        <end position="528"/>
    </location>
</feature>
<evidence type="ECO:0000313" key="3">
    <source>
        <dbReference type="Proteomes" id="UP000015354"/>
    </source>
</evidence>
<proteinExistence type="predicted"/>
<keyword evidence="3" id="KW-1185">Reference proteome</keyword>
<feature type="compositionally biased region" description="Polar residues" evidence="1">
    <location>
        <begin position="270"/>
        <end position="281"/>
    </location>
</feature>
<dbReference type="PANTHER" id="PTHR37028">
    <property type="entry name" value="UNNAMED PRODUCT-RELATED"/>
    <property type="match status" value="1"/>
</dbReference>
<sequence>MSFNVLDDANPTLTYTNFASRVDALLSAPLPSCLESSTTPLVQERDVNTMHTDTSKLSESSAARRYRRLLHHCEPRSAPKDKGRPIYEVLLEKGAKAKAKQEALVQARLAKEVSDLRAAPTLQPGTRLCVPREGERIEDKLLQRAKEHSSKWQKTVEERTKRKEEEISASLVFKPSITRKGKGTTSKFRKAAAEYPEQCRQQRLEEAAKAEQQRDEVLGEVCPKPTLAPHSERLAAAHREKQGVDGMCAGDALFLLAQRKQARDAAAGVNDSTFSPTVTPHTSHKGRTGDAGQRLYDLSTTQDERRSYRLERWREAHTPFTPQLTRLAYAVAPRYDERRAASGETGDDSGAHERFCFHPTIDPVSAAIARQLPESVSDRLCKAAEPRADTEAASDSQSFYSIPEAYRAPAMPPSIASAIAEYETRRKERLAELCAEQEEQRMRECTFAPRVNSPSRASGGPSNVAARNDAWSRRREQKMEALRAARGTDAGEKHRDALSPESLAPPALSTQVPAAATARRVPLRPSHRSSKKVATYNAIYNAVYGL</sequence>
<evidence type="ECO:0000256" key="1">
    <source>
        <dbReference type="SAM" id="MobiDB-lite"/>
    </source>
</evidence>
<dbReference type="EMBL" id="ATMH01005074">
    <property type="protein sequence ID" value="EPY28506.1"/>
    <property type="molecule type" value="Genomic_DNA"/>
</dbReference>
<feature type="compositionally biased region" description="Basic and acidic residues" evidence="1">
    <location>
        <begin position="470"/>
        <end position="483"/>
    </location>
</feature>
<feature type="compositionally biased region" description="Basic and acidic residues" evidence="1">
    <location>
        <begin position="489"/>
        <end position="498"/>
    </location>
</feature>
<dbReference type="OrthoDB" id="267457at2759"/>
<accession>S9VMU5</accession>
<comment type="caution">
    <text evidence="2">The sequence shown here is derived from an EMBL/GenBank/DDBJ whole genome shotgun (WGS) entry which is preliminary data.</text>
</comment>
<dbReference type="Proteomes" id="UP000015354">
    <property type="component" value="Unassembled WGS sequence"/>
</dbReference>
<reference evidence="2 3" key="1">
    <citation type="journal article" date="2013" name="PLoS ONE">
        <title>Predicting the Proteins of Angomonas deanei, Strigomonas culicis and Their Respective Endosymbionts Reveals New Aspects of the Trypanosomatidae Family.</title>
        <authorList>
            <person name="Motta M.C."/>
            <person name="Martins A.C."/>
            <person name="de Souza S.S."/>
            <person name="Catta-Preta C.M."/>
            <person name="Silva R."/>
            <person name="Klein C.C."/>
            <person name="de Almeida L.G."/>
            <person name="de Lima Cunha O."/>
            <person name="Ciapina L.P."/>
            <person name="Brocchi M."/>
            <person name="Colabardini A.C."/>
            <person name="de Araujo Lima B."/>
            <person name="Machado C.R."/>
            <person name="de Almeida Soares C.M."/>
            <person name="Probst C.M."/>
            <person name="de Menezes C.B."/>
            <person name="Thompson C.E."/>
            <person name="Bartholomeu D.C."/>
            <person name="Gradia D.F."/>
            <person name="Pavoni D.P."/>
            <person name="Grisard E.C."/>
            <person name="Fantinatti-Garboggini F."/>
            <person name="Marchini F.K."/>
            <person name="Rodrigues-Luiz G.F."/>
            <person name="Wagner G."/>
            <person name="Goldman G.H."/>
            <person name="Fietto J.L."/>
            <person name="Elias M.C."/>
            <person name="Goldman M.H."/>
            <person name="Sagot M.F."/>
            <person name="Pereira M."/>
            <person name="Stoco P.H."/>
            <person name="de Mendonca-Neto R.P."/>
            <person name="Teixeira S.M."/>
            <person name="Maciel T.E."/>
            <person name="de Oliveira Mendes T.A."/>
            <person name="Urmenyi T.P."/>
            <person name="de Souza W."/>
            <person name="Schenkman S."/>
            <person name="de Vasconcelos A.T."/>
        </authorList>
    </citation>
    <scope>NUCLEOTIDE SEQUENCE [LARGE SCALE GENOMIC DNA]</scope>
</reference>